<dbReference type="RefSeq" id="XP_011130318.1">
    <property type="nucleotide sequence ID" value="XM_011132016.1"/>
</dbReference>
<evidence type="ECO:0000313" key="7">
    <source>
        <dbReference type="Proteomes" id="UP000019763"/>
    </source>
</evidence>
<gene>
    <name evidence="6" type="ORF">GNI_071040</name>
</gene>
<evidence type="ECO:0000256" key="1">
    <source>
        <dbReference type="ARBA" id="ARBA00004141"/>
    </source>
</evidence>
<comment type="subcellular location">
    <subcellularLocation>
        <location evidence="1">Membrane</location>
        <topology evidence="1">Multi-pass membrane protein</topology>
    </subcellularLocation>
</comment>
<dbReference type="InterPro" id="IPR004752">
    <property type="entry name" value="AmpG_permease/AT-1"/>
</dbReference>
<keyword evidence="2 5" id="KW-0812">Transmembrane</keyword>
<dbReference type="InterPro" id="IPR024371">
    <property type="entry name" value="AcetylCoA_trans_1-like"/>
</dbReference>
<sequence>MAGKMTGKRSVAFTIGLLLVLYIIQAVPMGISAALPLSLQGRGASYKDLAKFSFASLPFSLKLLWAPVVDTTKLRGHGRRKSWLVPVQLLCSAVMVLAAVGRWPSKWAGEDGHPIQVGPLTVFFFTLYVLMATQDIAVDGWALEILPVHLKKHASTCNTIGQSLGFYATNIAFLLFNHSRND</sequence>
<feature type="non-terminal residue" evidence="6">
    <location>
        <position position="182"/>
    </location>
</feature>
<dbReference type="OrthoDB" id="6415790at2759"/>
<evidence type="ECO:0000256" key="5">
    <source>
        <dbReference type="SAM" id="Phobius"/>
    </source>
</evidence>
<evidence type="ECO:0000313" key="6">
    <source>
        <dbReference type="EMBL" id="EZG67170.1"/>
    </source>
</evidence>
<dbReference type="Proteomes" id="UP000019763">
    <property type="component" value="Unassembled WGS sequence"/>
</dbReference>
<dbReference type="GO" id="GO:0016020">
    <property type="term" value="C:membrane"/>
    <property type="evidence" value="ECO:0007669"/>
    <property type="project" value="UniProtKB-SubCell"/>
</dbReference>
<dbReference type="VEuPathDB" id="CryptoDB:GNI_071040"/>
<dbReference type="eggNOG" id="KOG3574">
    <property type="taxonomic scope" value="Eukaryota"/>
</dbReference>
<evidence type="ECO:0000256" key="2">
    <source>
        <dbReference type="ARBA" id="ARBA00022692"/>
    </source>
</evidence>
<keyword evidence="7" id="KW-1185">Reference proteome</keyword>
<keyword evidence="4 5" id="KW-0472">Membrane</keyword>
<dbReference type="GO" id="GO:0035348">
    <property type="term" value="P:acetyl-CoA transmembrane transport"/>
    <property type="evidence" value="ECO:0007669"/>
    <property type="project" value="InterPro"/>
</dbReference>
<protein>
    <submittedName>
        <fullName evidence="6">Acetyl-coenzyme A transporter</fullName>
    </submittedName>
</protein>
<evidence type="ECO:0000256" key="3">
    <source>
        <dbReference type="ARBA" id="ARBA00022989"/>
    </source>
</evidence>
<reference evidence="6" key="1">
    <citation type="submission" date="2013-12" db="EMBL/GenBank/DDBJ databases">
        <authorList>
            <person name="Omoto C.K."/>
            <person name="Sibley D."/>
            <person name="Venepally P."/>
            <person name="Hadjithomas M."/>
            <person name="Karamycheva S."/>
            <person name="Brunk B."/>
            <person name="Roos D."/>
            <person name="Caler E."/>
            <person name="Lorenzi H."/>
        </authorList>
    </citation>
    <scope>NUCLEOTIDE SEQUENCE</scope>
</reference>
<accession>A0A023B7F0</accession>
<feature type="transmembrane region" description="Helical" evidence="5">
    <location>
        <begin position="83"/>
        <end position="103"/>
    </location>
</feature>
<dbReference type="PANTHER" id="PTHR12778:SF9">
    <property type="entry name" value="ACETYL-COENZYME A TRANSPORTER 1"/>
    <property type="match status" value="1"/>
</dbReference>
<dbReference type="PANTHER" id="PTHR12778">
    <property type="entry name" value="SOLUTE CARRIER FAMILY 33 ACETYL-COA TRANSPORTER -RELATED"/>
    <property type="match status" value="1"/>
</dbReference>
<dbReference type="Pfam" id="PF13000">
    <property type="entry name" value="Acatn"/>
    <property type="match status" value="1"/>
</dbReference>
<dbReference type="GeneID" id="22912603"/>
<keyword evidence="3 5" id="KW-1133">Transmembrane helix</keyword>
<comment type="caution">
    <text evidence="6">The sequence shown here is derived from an EMBL/GenBank/DDBJ whole genome shotgun (WGS) entry which is preliminary data.</text>
</comment>
<proteinExistence type="predicted"/>
<dbReference type="GO" id="GO:0008521">
    <property type="term" value="F:acetyl-CoA transmembrane transporter activity"/>
    <property type="evidence" value="ECO:0007669"/>
    <property type="project" value="InterPro"/>
</dbReference>
<feature type="transmembrane region" description="Helical" evidence="5">
    <location>
        <begin position="115"/>
        <end position="133"/>
    </location>
</feature>
<evidence type="ECO:0000256" key="4">
    <source>
        <dbReference type="ARBA" id="ARBA00023136"/>
    </source>
</evidence>
<name>A0A023B7F0_GRENI</name>
<dbReference type="AlphaFoldDB" id="A0A023B7F0"/>
<feature type="transmembrane region" description="Helical" evidence="5">
    <location>
        <begin position="50"/>
        <end position="71"/>
    </location>
</feature>
<dbReference type="EMBL" id="AFNH02000533">
    <property type="protein sequence ID" value="EZG67170.1"/>
    <property type="molecule type" value="Genomic_DNA"/>
</dbReference>
<organism evidence="6 7">
    <name type="scientific">Gregarina niphandrodes</name>
    <name type="common">Septate eugregarine</name>
    <dbReference type="NCBI Taxonomy" id="110365"/>
    <lineage>
        <taxon>Eukaryota</taxon>
        <taxon>Sar</taxon>
        <taxon>Alveolata</taxon>
        <taxon>Apicomplexa</taxon>
        <taxon>Conoidasida</taxon>
        <taxon>Gregarinasina</taxon>
        <taxon>Eugregarinorida</taxon>
        <taxon>Gregarinidae</taxon>
        <taxon>Gregarina</taxon>
    </lineage>
</organism>